<dbReference type="InterPro" id="IPR051396">
    <property type="entry name" value="Bact_Antivir_Def_Nuclease"/>
</dbReference>
<evidence type="ECO:0000259" key="2">
    <source>
        <dbReference type="Pfam" id="PF13476"/>
    </source>
</evidence>
<dbReference type="InterPro" id="IPR003959">
    <property type="entry name" value="ATPase_AAA_core"/>
</dbReference>
<gene>
    <name evidence="3" type="ORF">C7I84_20990</name>
</gene>
<dbReference type="Gene3D" id="3.40.50.300">
    <property type="entry name" value="P-loop containing nucleotide triphosphate hydrolases"/>
    <property type="match status" value="2"/>
</dbReference>
<dbReference type="Pfam" id="PF13476">
    <property type="entry name" value="AAA_23"/>
    <property type="match status" value="1"/>
</dbReference>
<dbReference type="InterPro" id="IPR027417">
    <property type="entry name" value="P-loop_NTPase"/>
</dbReference>
<evidence type="ECO:0000259" key="1">
    <source>
        <dbReference type="Pfam" id="PF13304"/>
    </source>
</evidence>
<dbReference type="GO" id="GO:0006302">
    <property type="term" value="P:double-strand break repair"/>
    <property type="evidence" value="ECO:0007669"/>
    <property type="project" value="InterPro"/>
</dbReference>
<evidence type="ECO:0000313" key="3">
    <source>
        <dbReference type="EMBL" id="PSJ56347.1"/>
    </source>
</evidence>
<dbReference type="PANTHER" id="PTHR43581:SF2">
    <property type="entry name" value="EXCINUCLEASE ATPASE SUBUNIT"/>
    <property type="match status" value="1"/>
</dbReference>
<dbReference type="AlphaFoldDB" id="A0A2P7S1K0"/>
<dbReference type="InterPro" id="IPR038729">
    <property type="entry name" value="Rad50/SbcC_AAA"/>
</dbReference>
<dbReference type="RefSeq" id="WP_106774175.1">
    <property type="nucleotide sequence ID" value="NZ_PXYK01000022.1"/>
</dbReference>
<feature type="domain" description="ATPase AAA-type core" evidence="1">
    <location>
        <begin position="463"/>
        <end position="514"/>
    </location>
</feature>
<evidence type="ECO:0000313" key="4">
    <source>
        <dbReference type="Proteomes" id="UP000241229"/>
    </source>
</evidence>
<dbReference type="EMBL" id="PXYK01000022">
    <property type="protein sequence ID" value="PSJ56347.1"/>
    <property type="molecule type" value="Genomic_DNA"/>
</dbReference>
<proteinExistence type="predicted"/>
<reference evidence="3 4" key="1">
    <citation type="submission" date="2018-03" db="EMBL/GenBank/DDBJ databases">
        <title>The draft genome of Mesorhizobium sp. 6GN-30.</title>
        <authorList>
            <person name="Liu L."/>
            <person name="Li L."/>
            <person name="Wang T."/>
            <person name="Zhang X."/>
            <person name="Liang L."/>
        </authorList>
    </citation>
    <scope>NUCLEOTIDE SEQUENCE [LARGE SCALE GENOMIC DNA]</scope>
    <source>
        <strain evidence="3 4">6GN30</strain>
    </source>
</reference>
<feature type="domain" description="Rad50/SbcC-type AAA" evidence="2">
    <location>
        <begin position="212"/>
        <end position="279"/>
    </location>
</feature>
<sequence>MYPSLSQVVTSVERLSGVHPFFGYAFLGFKLASLPIGTTQEFRYSFIRDSILEPYFRFKGVKGFYNPFKSSKQWVSERYDSTSLQRVIADTFSAAFVRDPDTHGWGWTQNYVQELSFLRESNRSEKIPLFDMAVWYCRNVNIQAASGKEPGEIIRTFVSYFNLLDEEIETLFDNTSIRDIGLSQQPVSENELLSYIGYPTEQVSDRAVSLRRLSVRNVGPFQDATYPASPRLNVIAGDNSLGKTLLLELVWWSLTGSWAAHRAEPQIMEQRSEIEFDLNRTLTRGSTALVPYNKVDGSWQRPNADLSSVALYFSFDGGVNIFIPRHYSSALSGNEVIRLGREQLLDGLKTTSSDGVSRRASNGLLQDVVFWQLLPERYPKRREVFEAALRALSPPEGRHLRLGPPGRIRTDTRELPTVRMPYGDVAFPYLSAGIQKAFTFAYVVAWVFFEFLDAGKLERDVDPQIVVLIDEVEAHLHPKWQRQIVPSLLAALRQVAPNYPIQLHIATHSPLVMASLEDGFDPTKDTIHVTKLVGREVCIATMPFTKHGSVNRWLESDIFGLDSARSKIAEDALKAANALLSKTDVAISTLDRIESDLRKALPDDDPFWVRWNRFASFHRPSGK</sequence>
<dbReference type="Pfam" id="PF13304">
    <property type="entry name" value="AAA_21"/>
    <property type="match status" value="1"/>
</dbReference>
<protein>
    <submittedName>
        <fullName evidence="3">Uncharacterized protein</fullName>
    </submittedName>
</protein>
<dbReference type="GO" id="GO:0016887">
    <property type="term" value="F:ATP hydrolysis activity"/>
    <property type="evidence" value="ECO:0007669"/>
    <property type="project" value="InterPro"/>
</dbReference>
<dbReference type="GO" id="GO:0005524">
    <property type="term" value="F:ATP binding"/>
    <property type="evidence" value="ECO:0007669"/>
    <property type="project" value="InterPro"/>
</dbReference>
<keyword evidence="4" id="KW-1185">Reference proteome</keyword>
<comment type="caution">
    <text evidence="3">The sequence shown here is derived from an EMBL/GenBank/DDBJ whole genome shotgun (WGS) entry which is preliminary data.</text>
</comment>
<dbReference type="SUPFAM" id="SSF52540">
    <property type="entry name" value="P-loop containing nucleoside triphosphate hydrolases"/>
    <property type="match status" value="1"/>
</dbReference>
<name>A0A2P7S1K0_9HYPH</name>
<accession>A0A2P7S1K0</accession>
<organism evidence="3 4">
    <name type="scientific">Kumtagia ephedrae</name>
    <dbReference type="NCBI Taxonomy" id="2116701"/>
    <lineage>
        <taxon>Bacteria</taxon>
        <taxon>Pseudomonadati</taxon>
        <taxon>Pseudomonadota</taxon>
        <taxon>Alphaproteobacteria</taxon>
        <taxon>Hyphomicrobiales</taxon>
        <taxon>Phyllobacteriaceae</taxon>
        <taxon>Kumtagia</taxon>
    </lineage>
</organism>
<dbReference type="PANTHER" id="PTHR43581">
    <property type="entry name" value="ATP/GTP PHOSPHATASE"/>
    <property type="match status" value="1"/>
</dbReference>
<dbReference type="OrthoDB" id="9789856at2"/>
<dbReference type="Proteomes" id="UP000241229">
    <property type="component" value="Unassembled WGS sequence"/>
</dbReference>